<dbReference type="Pfam" id="PF02737">
    <property type="entry name" value="3HCDH_N"/>
    <property type="match status" value="1"/>
</dbReference>
<dbReference type="PIRSF" id="PIRSF000105">
    <property type="entry name" value="HCDH"/>
    <property type="match status" value="1"/>
</dbReference>
<evidence type="ECO:0000313" key="4">
    <source>
        <dbReference type="EMBL" id="WXB11584.1"/>
    </source>
</evidence>
<keyword evidence="1" id="KW-0560">Oxidoreductase</keyword>
<dbReference type="InterPro" id="IPR008927">
    <property type="entry name" value="6-PGluconate_DH-like_C_sf"/>
</dbReference>
<keyword evidence="5" id="KW-1185">Reference proteome</keyword>
<organism evidence="4 5">
    <name type="scientific">Pendulispora albinea</name>
    <dbReference type="NCBI Taxonomy" id="2741071"/>
    <lineage>
        <taxon>Bacteria</taxon>
        <taxon>Pseudomonadati</taxon>
        <taxon>Myxococcota</taxon>
        <taxon>Myxococcia</taxon>
        <taxon>Myxococcales</taxon>
        <taxon>Sorangiineae</taxon>
        <taxon>Pendulisporaceae</taxon>
        <taxon>Pendulispora</taxon>
    </lineage>
</organism>
<dbReference type="InterPro" id="IPR006108">
    <property type="entry name" value="3HC_DH_C"/>
</dbReference>
<evidence type="ECO:0000313" key="5">
    <source>
        <dbReference type="Proteomes" id="UP001370348"/>
    </source>
</evidence>
<reference evidence="4 5" key="1">
    <citation type="submission" date="2021-12" db="EMBL/GenBank/DDBJ databases">
        <title>Discovery of the Pendulisporaceae a myxobacterial family with distinct sporulation behavior and unique specialized metabolism.</title>
        <authorList>
            <person name="Garcia R."/>
            <person name="Popoff A."/>
            <person name="Bader C.D."/>
            <person name="Loehr J."/>
            <person name="Walesch S."/>
            <person name="Walt C."/>
            <person name="Boldt J."/>
            <person name="Bunk B."/>
            <person name="Haeckl F.J.F.P.J."/>
            <person name="Gunesch A.P."/>
            <person name="Birkelbach J."/>
            <person name="Nuebel U."/>
            <person name="Pietschmann T."/>
            <person name="Bach T."/>
            <person name="Mueller R."/>
        </authorList>
    </citation>
    <scope>NUCLEOTIDE SEQUENCE [LARGE SCALE GENOMIC DNA]</scope>
    <source>
        <strain evidence="4 5">MSr11954</strain>
    </source>
</reference>
<dbReference type="SUPFAM" id="SSF51735">
    <property type="entry name" value="NAD(P)-binding Rossmann-fold domains"/>
    <property type="match status" value="1"/>
</dbReference>
<dbReference type="Gene3D" id="3.40.50.720">
    <property type="entry name" value="NAD(P)-binding Rossmann-like Domain"/>
    <property type="match status" value="1"/>
</dbReference>
<name>A0ABZ2LKX5_9BACT</name>
<dbReference type="InterPro" id="IPR013328">
    <property type="entry name" value="6PGD_dom2"/>
</dbReference>
<dbReference type="Gene3D" id="1.10.1040.10">
    <property type="entry name" value="N-(1-d-carboxylethyl)-l-norvaline Dehydrogenase, domain 2"/>
    <property type="match status" value="1"/>
</dbReference>
<accession>A0ABZ2LKX5</accession>
<sequence length="304" mass="32068">MSEIRVIGVLGAGQMGSGIAQVAADAGFDVKLADVSLDVAQKGKGKIEKILAKQVEKGKIPAEQKDALVARITPIAGPENFTGCDLVIEAATENVDLKLALFRRCDEALAKGAYLASNTSSISLTKLAGITSRPDRVIGMHFMNPPPLMKLVEIVRAVQTSEETYATIFALAEKMGKTVITSKDSPGFLVNRMLIPMLNEACFALQEGIGSPADIDTGAKLGLNHPMGPLELADLIGLDTVLFIADVLHRDLGDDKYRAPTLLRNLVAAGWLGRKTGRGFHDYSVVPNPAAAGGANVNAKGGKP</sequence>
<dbReference type="Pfam" id="PF00725">
    <property type="entry name" value="3HCDH"/>
    <property type="match status" value="1"/>
</dbReference>
<protein>
    <submittedName>
        <fullName evidence="4">3-hydroxyacyl-CoA dehydrogenase NAD-binding domain-containing protein</fullName>
    </submittedName>
</protein>
<evidence type="ECO:0000259" key="3">
    <source>
        <dbReference type="Pfam" id="PF02737"/>
    </source>
</evidence>
<dbReference type="EMBL" id="CP089984">
    <property type="protein sequence ID" value="WXB11584.1"/>
    <property type="molecule type" value="Genomic_DNA"/>
</dbReference>
<dbReference type="PANTHER" id="PTHR48075:SF5">
    <property type="entry name" value="3-HYDROXYBUTYRYL-COA DEHYDROGENASE"/>
    <property type="match status" value="1"/>
</dbReference>
<gene>
    <name evidence="4" type="ORF">LZC94_27445</name>
</gene>
<feature type="domain" description="3-hydroxyacyl-CoA dehydrogenase C-terminal" evidence="2">
    <location>
        <begin position="187"/>
        <end position="283"/>
    </location>
</feature>
<evidence type="ECO:0000259" key="2">
    <source>
        <dbReference type="Pfam" id="PF00725"/>
    </source>
</evidence>
<evidence type="ECO:0000256" key="1">
    <source>
        <dbReference type="ARBA" id="ARBA00023002"/>
    </source>
</evidence>
<dbReference type="SUPFAM" id="SSF48179">
    <property type="entry name" value="6-phosphogluconate dehydrogenase C-terminal domain-like"/>
    <property type="match status" value="1"/>
</dbReference>
<dbReference type="InterPro" id="IPR006176">
    <property type="entry name" value="3-OHacyl-CoA_DH_NAD-bd"/>
</dbReference>
<feature type="domain" description="3-hydroxyacyl-CoA dehydrogenase NAD binding" evidence="3">
    <location>
        <begin position="7"/>
        <end position="184"/>
    </location>
</feature>
<proteinExistence type="predicted"/>
<dbReference type="InterPro" id="IPR036291">
    <property type="entry name" value="NAD(P)-bd_dom_sf"/>
</dbReference>
<dbReference type="InterPro" id="IPR022694">
    <property type="entry name" value="3-OHacyl-CoA_DH"/>
</dbReference>
<dbReference type="PANTHER" id="PTHR48075">
    <property type="entry name" value="3-HYDROXYACYL-COA DEHYDROGENASE FAMILY PROTEIN"/>
    <property type="match status" value="1"/>
</dbReference>
<dbReference type="Proteomes" id="UP001370348">
    <property type="component" value="Chromosome"/>
</dbReference>